<reference evidence="11" key="2">
    <citation type="journal article" date="2021" name="PeerJ">
        <title>Extensive microbial diversity within the chicken gut microbiome revealed by metagenomics and culture.</title>
        <authorList>
            <person name="Gilroy R."/>
            <person name="Ravi A."/>
            <person name="Getino M."/>
            <person name="Pursley I."/>
            <person name="Horton D.L."/>
            <person name="Alikhan N.F."/>
            <person name="Baker D."/>
            <person name="Gharbi K."/>
            <person name="Hall N."/>
            <person name="Watson M."/>
            <person name="Adriaenssens E.M."/>
            <person name="Foster-Nyarko E."/>
            <person name="Jarju S."/>
            <person name="Secka A."/>
            <person name="Antonio M."/>
            <person name="Oren A."/>
            <person name="Chaudhuri R.R."/>
            <person name="La Ragione R."/>
            <person name="Hildebrand F."/>
            <person name="Pallen M.J."/>
        </authorList>
    </citation>
    <scope>NUCLEOTIDE SEQUENCE</scope>
    <source>
        <strain evidence="11">17073</strain>
    </source>
</reference>
<dbReference type="EMBL" id="DVMS01000031">
    <property type="protein sequence ID" value="HIU38276.1"/>
    <property type="molecule type" value="Genomic_DNA"/>
</dbReference>
<dbReference type="AlphaFoldDB" id="A0A9D1LGV0"/>
<dbReference type="GO" id="GO:0015297">
    <property type="term" value="F:antiporter activity"/>
    <property type="evidence" value="ECO:0007669"/>
    <property type="project" value="UniProtKB-KW"/>
</dbReference>
<evidence type="ECO:0000256" key="2">
    <source>
        <dbReference type="ARBA" id="ARBA00022448"/>
    </source>
</evidence>
<proteinExistence type="predicted"/>
<feature type="transmembrane region" description="Helical" evidence="10">
    <location>
        <begin position="191"/>
        <end position="213"/>
    </location>
</feature>
<feature type="transmembrane region" description="Helical" evidence="10">
    <location>
        <begin position="89"/>
        <end position="114"/>
    </location>
</feature>
<dbReference type="InterPro" id="IPR002528">
    <property type="entry name" value="MATE_fam"/>
</dbReference>
<dbReference type="PANTHER" id="PTHR43298">
    <property type="entry name" value="MULTIDRUG RESISTANCE PROTEIN NORM-RELATED"/>
    <property type="match status" value="1"/>
</dbReference>
<comment type="subcellular location">
    <subcellularLocation>
        <location evidence="1">Cell membrane</location>
        <topology evidence="1">Multi-pass membrane protein</topology>
    </subcellularLocation>
</comment>
<feature type="transmembrane region" description="Helical" evidence="10">
    <location>
        <begin position="349"/>
        <end position="367"/>
    </location>
</feature>
<feature type="transmembrane region" description="Helical" evidence="10">
    <location>
        <begin position="54"/>
        <end position="77"/>
    </location>
</feature>
<comment type="caution">
    <text evidence="11">The sequence shown here is derived from an EMBL/GenBank/DDBJ whole genome shotgun (WGS) entry which is preliminary data.</text>
</comment>
<evidence type="ECO:0000256" key="3">
    <source>
        <dbReference type="ARBA" id="ARBA00022449"/>
    </source>
</evidence>
<dbReference type="NCBIfam" id="TIGR00797">
    <property type="entry name" value="matE"/>
    <property type="match status" value="1"/>
</dbReference>
<keyword evidence="8 10" id="KW-0472">Membrane</keyword>
<dbReference type="GO" id="GO:0006811">
    <property type="term" value="P:monoatomic ion transport"/>
    <property type="evidence" value="ECO:0007669"/>
    <property type="project" value="UniProtKB-KW"/>
</dbReference>
<gene>
    <name evidence="11" type="ORF">IAD18_01255</name>
</gene>
<keyword evidence="3" id="KW-0050">Antiport</keyword>
<feature type="transmembrane region" description="Helical" evidence="10">
    <location>
        <begin position="316"/>
        <end position="337"/>
    </location>
</feature>
<keyword evidence="2" id="KW-0813">Transport</keyword>
<evidence type="ECO:0000313" key="12">
    <source>
        <dbReference type="Proteomes" id="UP000824076"/>
    </source>
</evidence>
<evidence type="ECO:0000256" key="4">
    <source>
        <dbReference type="ARBA" id="ARBA00022475"/>
    </source>
</evidence>
<organism evidence="11 12">
    <name type="scientific">Candidatus Limisoma intestinavium</name>
    <dbReference type="NCBI Taxonomy" id="2840856"/>
    <lineage>
        <taxon>Bacteria</taxon>
        <taxon>Pseudomonadati</taxon>
        <taxon>Bacteroidota</taxon>
        <taxon>Bacteroidia</taxon>
        <taxon>Bacteroidales</taxon>
        <taxon>Candidatus Limisoma</taxon>
    </lineage>
</organism>
<dbReference type="PANTHER" id="PTHR43298:SF2">
    <property type="entry name" value="FMN_FAD EXPORTER YEEO-RELATED"/>
    <property type="match status" value="1"/>
</dbReference>
<keyword evidence="6 10" id="KW-1133">Transmembrane helix</keyword>
<dbReference type="InterPro" id="IPR050222">
    <property type="entry name" value="MATE_MdtK"/>
</dbReference>
<dbReference type="GO" id="GO:0042910">
    <property type="term" value="F:xenobiotic transmembrane transporter activity"/>
    <property type="evidence" value="ECO:0007669"/>
    <property type="project" value="InterPro"/>
</dbReference>
<keyword evidence="5 10" id="KW-0812">Transmembrane</keyword>
<feature type="transmembrane region" description="Helical" evidence="10">
    <location>
        <begin position="256"/>
        <end position="277"/>
    </location>
</feature>
<evidence type="ECO:0000256" key="9">
    <source>
        <dbReference type="ARBA" id="ARBA00031636"/>
    </source>
</evidence>
<sequence>MNRRYLQHYRETLKLGLPMVVGQVGVIVLGFADTVMVGHYDTASLAAASFVNNVFNLAIVALLGFSYGITPLIGALFARGEYEKAGREFRHALIANVSFGMALTLVMGTLYFFLDRFGQPEELLPLIRSYYLTILASVVFVAWFNAMRQFADSLTRTSVGMWILLFGNVFNICFNYLLIFGKFGFPELGLLGAGISTLGARMAMVVVCSIYLWRRSVFAPYRTGFLRARTAVADLRRIVGVSLPVSLQMGMETGTFSISAVMAGWLGTVALASYQVLMTIGTLGFMFYYSIGAAVAIRVSAFMGKGDAANVRSGAWAGYHLLLMLAVVVSLVFYVFSDSLISLFTEDEAVVVAASALILPLIAYQFGDATQVCFANALRGTARVSSMVWIAFFSYMAVGIPCSYLLGFVFSLGTKGLFYSFAVSLFMAAALFLRQFMHASRKCV</sequence>
<evidence type="ECO:0000256" key="8">
    <source>
        <dbReference type="ARBA" id="ARBA00023136"/>
    </source>
</evidence>
<dbReference type="InterPro" id="IPR048279">
    <property type="entry name" value="MdtK-like"/>
</dbReference>
<evidence type="ECO:0000256" key="10">
    <source>
        <dbReference type="SAM" id="Phobius"/>
    </source>
</evidence>
<protein>
    <recommendedName>
        <fullName evidence="9">Multidrug-efflux transporter</fullName>
    </recommendedName>
</protein>
<accession>A0A9D1LGV0</accession>
<dbReference type="Proteomes" id="UP000824076">
    <property type="component" value="Unassembled WGS sequence"/>
</dbReference>
<keyword evidence="4" id="KW-1003">Cell membrane</keyword>
<feature type="transmembrane region" description="Helical" evidence="10">
    <location>
        <begin position="126"/>
        <end position="147"/>
    </location>
</feature>
<evidence type="ECO:0000256" key="5">
    <source>
        <dbReference type="ARBA" id="ARBA00022692"/>
    </source>
</evidence>
<dbReference type="CDD" id="cd13131">
    <property type="entry name" value="MATE_NorM_like"/>
    <property type="match status" value="1"/>
</dbReference>
<evidence type="ECO:0000256" key="7">
    <source>
        <dbReference type="ARBA" id="ARBA00023065"/>
    </source>
</evidence>
<keyword evidence="7" id="KW-0406">Ion transport</keyword>
<feature type="transmembrane region" description="Helical" evidence="10">
    <location>
        <begin position="283"/>
        <end position="304"/>
    </location>
</feature>
<feature type="transmembrane region" description="Helical" evidence="10">
    <location>
        <begin position="416"/>
        <end position="433"/>
    </location>
</feature>
<evidence type="ECO:0000256" key="1">
    <source>
        <dbReference type="ARBA" id="ARBA00004651"/>
    </source>
</evidence>
<feature type="transmembrane region" description="Helical" evidence="10">
    <location>
        <begin position="12"/>
        <end position="32"/>
    </location>
</feature>
<feature type="transmembrane region" description="Helical" evidence="10">
    <location>
        <begin position="388"/>
        <end position="410"/>
    </location>
</feature>
<feature type="transmembrane region" description="Helical" evidence="10">
    <location>
        <begin position="159"/>
        <end position="179"/>
    </location>
</feature>
<name>A0A9D1LGV0_9BACT</name>
<evidence type="ECO:0000256" key="6">
    <source>
        <dbReference type="ARBA" id="ARBA00022989"/>
    </source>
</evidence>
<reference evidence="11" key="1">
    <citation type="submission" date="2020-10" db="EMBL/GenBank/DDBJ databases">
        <authorList>
            <person name="Gilroy R."/>
        </authorList>
    </citation>
    <scope>NUCLEOTIDE SEQUENCE</scope>
    <source>
        <strain evidence="11">17073</strain>
    </source>
</reference>
<dbReference type="PIRSF" id="PIRSF006603">
    <property type="entry name" value="DinF"/>
    <property type="match status" value="1"/>
</dbReference>
<dbReference type="Pfam" id="PF01554">
    <property type="entry name" value="MatE"/>
    <property type="match status" value="2"/>
</dbReference>
<evidence type="ECO:0000313" key="11">
    <source>
        <dbReference type="EMBL" id="HIU38276.1"/>
    </source>
</evidence>
<dbReference type="GO" id="GO:0005886">
    <property type="term" value="C:plasma membrane"/>
    <property type="evidence" value="ECO:0007669"/>
    <property type="project" value="UniProtKB-SubCell"/>
</dbReference>